<dbReference type="Proteomes" id="UP001469365">
    <property type="component" value="Unassembled WGS sequence"/>
</dbReference>
<accession>A0ABU9DW83</accession>
<gene>
    <name evidence="3" type="ORF">WMW72_34895</name>
</gene>
<protein>
    <submittedName>
        <fullName evidence="3">DUF58 domain-containing protein</fullName>
    </submittedName>
</protein>
<evidence type="ECO:0000259" key="2">
    <source>
        <dbReference type="Pfam" id="PF01882"/>
    </source>
</evidence>
<keyword evidence="4" id="KW-1185">Reference proteome</keyword>
<sequence>MAWPVPGVWLRVEEHWIHQGTGEAVTVLAGGPAGLLGEARLTGCTRELPRGAYQAAGRLLIAGDAFGLLRLMRRQPLEGQLLVLPRGIAVSAVPGAADETARRGKRAAADPAVPPQLLGTRPYAPGDPLRRIHWRSSARTGELRAKETELPAAGRQLLCLDAAGAGIGAAAAP</sequence>
<evidence type="ECO:0000313" key="4">
    <source>
        <dbReference type="Proteomes" id="UP001469365"/>
    </source>
</evidence>
<feature type="non-terminal residue" evidence="3">
    <location>
        <position position="173"/>
    </location>
</feature>
<reference evidence="3 4" key="1">
    <citation type="submission" date="2024-04" db="EMBL/GenBank/DDBJ databases">
        <title>draft genome sequnece of Paenibacillus filicis.</title>
        <authorList>
            <person name="Kim D.-U."/>
        </authorList>
    </citation>
    <scope>NUCLEOTIDE SEQUENCE [LARGE SCALE GENOMIC DNA]</scope>
    <source>
        <strain evidence="3 4">KACC14197</strain>
    </source>
</reference>
<name>A0ABU9DW83_9BACL</name>
<feature type="region of interest" description="Disordered" evidence="1">
    <location>
        <begin position="100"/>
        <end position="126"/>
    </location>
</feature>
<comment type="caution">
    <text evidence="3">The sequence shown here is derived from an EMBL/GenBank/DDBJ whole genome shotgun (WGS) entry which is preliminary data.</text>
</comment>
<dbReference type="PANTHER" id="PTHR34351">
    <property type="entry name" value="SLR1927 PROTEIN-RELATED"/>
    <property type="match status" value="1"/>
</dbReference>
<dbReference type="Pfam" id="PF01882">
    <property type="entry name" value="DUF58"/>
    <property type="match status" value="1"/>
</dbReference>
<dbReference type="InterPro" id="IPR002881">
    <property type="entry name" value="DUF58"/>
</dbReference>
<evidence type="ECO:0000313" key="3">
    <source>
        <dbReference type="EMBL" id="MEK8133067.1"/>
    </source>
</evidence>
<feature type="domain" description="DUF58" evidence="2">
    <location>
        <begin position="120"/>
        <end position="163"/>
    </location>
</feature>
<dbReference type="EMBL" id="JBBPCC010000042">
    <property type="protein sequence ID" value="MEK8133067.1"/>
    <property type="molecule type" value="Genomic_DNA"/>
</dbReference>
<evidence type="ECO:0000256" key="1">
    <source>
        <dbReference type="SAM" id="MobiDB-lite"/>
    </source>
</evidence>
<organism evidence="3 4">
    <name type="scientific">Paenibacillus filicis</name>
    <dbReference type="NCBI Taxonomy" id="669464"/>
    <lineage>
        <taxon>Bacteria</taxon>
        <taxon>Bacillati</taxon>
        <taxon>Bacillota</taxon>
        <taxon>Bacilli</taxon>
        <taxon>Bacillales</taxon>
        <taxon>Paenibacillaceae</taxon>
        <taxon>Paenibacillus</taxon>
    </lineage>
</organism>
<proteinExistence type="predicted"/>